<feature type="domain" description="DTW" evidence="8">
    <location>
        <begin position="10"/>
        <end position="268"/>
    </location>
</feature>
<evidence type="ECO:0000259" key="8">
    <source>
        <dbReference type="SMART" id="SM01144"/>
    </source>
</evidence>
<evidence type="ECO:0000313" key="10">
    <source>
        <dbReference type="Proteomes" id="UP000019132"/>
    </source>
</evidence>
<evidence type="ECO:0000256" key="7">
    <source>
        <dbReference type="SAM" id="MobiDB-lite"/>
    </source>
</evidence>
<dbReference type="SMART" id="SM01144">
    <property type="entry name" value="DTW"/>
    <property type="match status" value="1"/>
</dbReference>
<dbReference type="OMA" id="EARERCM"/>
<dbReference type="PANTHER" id="PTHR21392">
    <property type="entry name" value="TRNA-URIDINE AMINOCARBOXYPROPYLTRANSFERASE 2"/>
    <property type="match status" value="1"/>
</dbReference>
<accession>K3W5C5</accession>
<reference evidence="10" key="1">
    <citation type="journal article" date="2010" name="Genome Biol.">
        <title>Genome sequence of the necrotrophic plant pathogen Pythium ultimum reveals original pathogenicity mechanisms and effector repertoire.</title>
        <authorList>
            <person name="Levesque C.A."/>
            <person name="Brouwer H."/>
            <person name="Cano L."/>
            <person name="Hamilton J.P."/>
            <person name="Holt C."/>
            <person name="Huitema E."/>
            <person name="Raffaele S."/>
            <person name="Robideau G.P."/>
            <person name="Thines M."/>
            <person name="Win J."/>
            <person name="Zerillo M.M."/>
            <person name="Beakes G.W."/>
            <person name="Boore J.L."/>
            <person name="Busam D."/>
            <person name="Dumas B."/>
            <person name="Ferriera S."/>
            <person name="Fuerstenberg S.I."/>
            <person name="Gachon C.M."/>
            <person name="Gaulin E."/>
            <person name="Govers F."/>
            <person name="Grenville-Briggs L."/>
            <person name="Horner N."/>
            <person name="Hostetler J."/>
            <person name="Jiang R.H."/>
            <person name="Johnson J."/>
            <person name="Krajaejun T."/>
            <person name="Lin H."/>
            <person name="Meijer H.J."/>
            <person name="Moore B."/>
            <person name="Morris P."/>
            <person name="Phuntmart V."/>
            <person name="Puiu D."/>
            <person name="Shetty J."/>
            <person name="Stajich J.E."/>
            <person name="Tripathy S."/>
            <person name="Wawra S."/>
            <person name="van West P."/>
            <person name="Whitty B.R."/>
            <person name="Coutinho P.M."/>
            <person name="Henrissat B."/>
            <person name="Martin F."/>
            <person name="Thomas P.D."/>
            <person name="Tyler B.M."/>
            <person name="De Vries R.P."/>
            <person name="Kamoun S."/>
            <person name="Yandell M."/>
            <person name="Tisserat N."/>
            <person name="Buell C.R."/>
        </authorList>
    </citation>
    <scope>NUCLEOTIDE SEQUENCE</scope>
    <source>
        <strain evidence="10">DAOM:BR144</strain>
    </source>
</reference>
<dbReference type="InParanoid" id="K3W5C5"/>
<evidence type="ECO:0000256" key="5">
    <source>
        <dbReference type="ARBA" id="ARBA00034489"/>
    </source>
</evidence>
<dbReference type="GO" id="GO:0016432">
    <property type="term" value="F:tRNA-uridine aminocarboxypropyltransferase activity"/>
    <property type="evidence" value="ECO:0007669"/>
    <property type="project" value="UniProtKB-EC"/>
</dbReference>
<evidence type="ECO:0000256" key="2">
    <source>
        <dbReference type="ARBA" id="ARBA00022679"/>
    </source>
</evidence>
<dbReference type="EnsemblProtists" id="PYU1_T000166">
    <property type="protein sequence ID" value="PYU1_T000166"/>
    <property type="gene ID" value="PYU1_G000166"/>
</dbReference>
<dbReference type="HOGENOM" id="CLU_055933_0_0_1"/>
<evidence type="ECO:0000256" key="3">
    <source>
        <dbReference type="ARBA" id="ARBA00022691"/>
    </source>
</evidence>
<dbReference type="STRING" id="431595.K3W5C5"/>
<keyword evidence="10" id="KW-1185">Reference proteome</keyword>
<dbReference type="GO" id="GO:0008033">
    <property type="term" value="P:tRNA processing"/>
    <property type="evidence" value="ECO:0007669"/>
    <property type="project" value="UniProtKB-KW"/>
</dbReference>
<sequence length="390" mass="43674">MATTALPPKRRENCARCRRPPRVCYCAALPLRLLPTVHTHVLVVQHEHEKHHRTAISSVPVLTQVVENVTVVTVSDDVAAGGLGPGTQEDLDRLLYNADDDDAMTFESVLVLFPDATAKTLNDALVESIGLEASPPVVLELSTNDHASVPSSLSAKKPHKCLLVVIDGTWTEAKKIVFHNRVHLDKLAQSRRQAGRHFDFVCLDADNVPKQSLYGDLRREPMEGCLSTLEAVAAALLVLEPADSARGLHDALVSAFRVMVEIQDQFRQKGKHEKLQMYNGVSKEDAIRLRNSQKLEQNEQDEKVANMGAESNNANNEGRLTRRREYVFFATHTDFRHRKQLQQQGDSVVCTYTEARERCQALNKERKRGQRLAVLPLEHFQLHQQQAAAI</sequence>
<organism evidence="9 10">
    <name type="scientific">Globisporangium ultimum (strain ATCC 200006 / CBS 805.95 / DAOM BR144)</name>
    <name type="common">Pythium ultimum</name>
    <dbReference type="NCBI Taxonomy" id="431595"/>
    <lineage>
        <taxon>Eukaryota</taxon>
        <taxon>Sar</taxon>
        <taxon>Stramenopiles</taxon>
        <taxon>Oomycota</taxon>
        <taxon>Peronosporomycetes</taxon>
        <taxon>Pythiales</taxon>
        <taxon>Pythiaceae</taxon>
        <taxon>Globisporangium</taxon>
    </lineage>
</organism>
<reference evidence="10" key="2">
    <citation type="submission" date="2010-04" db="EMBL/GenBank/DDBJ databases">
        <authorList>
            <person name="Buell R."/>
            <person name="Hamilton J."/>
            <person name="Hostetler J."/>
        </authorList>
    </citation>
    <scope>NUCLEOTIDE SEQUENCE [LARGE SCALE GENOMIC DNA]</scope>
    <source>
        <strain evidence="10">DAOM:BR144</strain>
    </source>
</reference>
<evidence type="ECO:0000256" key="1">
    <source>
        <dbReference type="ARBA" id="ARBA00012386"/>
    </source>
</evidence>
<dbReference type="AlphaFoldDB" id="K3W5C5"/>
<dbReference type="eggNOG" id="KOG4382">
    <property type="taxonomic scope" value="Eukaryota"/>
</dbReference>
<evidence type="ECO:0000313" key="9">
    <source>
        <dbReference type="EnsemblProtists" id="PYU1_T000166"/>
    </source>
</evidence>
<feature type="region of interest" description="Disordered" evidence="7">
    <location>
        <begin position="292"/>
        <end position="317"/>
    </location>
</feature>
<dbReference type="EMBL" id="GL376636">
    <property type="status" value="NOT_ANNOTATED_CDS"/>
    <property type="molecule type" value="Genomic_DNA"/>
</dbReference>
<keyword evidence="3" id="KW-0949">S-adenosyl-L-methionine</keyword>
<dbReference type="Pfam" id="PF03942">
    <property type="entry name" value="DTW"/>
    <property type="match status" value="1"/>
</dbReference>
<dbReference type="EC" id="2.5.1.25" evidence="1"/>
<comment type="similarity">
    <text evidence="5">Belongs to the TDD superfamily. DTWD2 family.</text>
</comment>
<proteinExistence type="inferred from homology"/>
<dbReference type="PANTHER" id="PTHR21392:SF0">
    <property type="entry name" value="TRNA-URIDINE AMINOCARBOXYPROPYLTRANSFERASE 2"/>
    <property type="match status" value="1"/>
</dbReference>
<dbReference type="InterPro" id="IPR005636">
    <property type="entry name" value="DTW"/>
</dbReference>
<comment type="catalytic activity">
    <reaction evidence="6">
        <text>a uridine in tRNA + S-adenosyl-L-methionine = a 3-[(3S)-3-amino-3-carboxypropyl]uridine in tRNA + S-methyl-5'-thioadenosine + H(+)</text>
        <dbReference type="Rhea" id="RHEA:62432"/>
        <dbReference type="Rhea" id="RHEA-COMP:13339"/>
        <dbReference type="Rhea" id="RHEA-COMP:16092"/>
        <dbReference type="ChEBI" id="CHEBI:15378"/>
        <dbReference type="ChEBI" id="CHEBI:17509"/>
        <dbReference type="ChEBI" id="CHEBI:59789"/>
        <dbReference type="ChEBI" id="CHEBI:65315"/>
        <dbReference type="ChEBI" id="CHEBI:82930"/>
        <dbReference type="EC" id="2.5.1.25"/>
    </reaction>
</comment>
<name>K3W5C5_GLOUD</name>
<dbReference type="Proteomes" id="UP000019132">
    <property type="component" value="Unassembled WGS sequence"/>
</dbReference>
<evidence type="ECO:0000256" key="6">
    <source>
        <dbReference type="ARBA" id="ARBA00048718"/>
    </source>
</evidence>
<evidence type="ECO:0000256" key="4">
    <source>
        <dbReference type="ARBA" id="ARBA00022694"/>
    </source>
</evidence>
<dbReference type="VEuPathDB" id="FungiDB:PYU1_G000166"/>
<keyword evidence="2" id="KW-0808">Transferase</keyword>
<reference evidence="9" key="3">
    <citation type="submission" date="2015-02" db="UniProtKB">
        <authorList>
            <consortium name="EnsemblProtists"/>
        </authorList>
    </citation>
    <scope>IDENTIFICATION</scope>
    <source>
        <strain evidence="9">DAOM BR144</strain>
    </source>
</reference>
<keyword evidence="4" id="KW-0819">tRNA processing</keyword>
<dbReference type="InterPro" id="IPR039262">
    <property type="entry name" value="DTWD2/TAPT"/>
</dbReference>
<protein>
    <recommendedName>
        <fullName evidence="1">tRNA-uridine aminocarboxypropyltransferase</fullName>
        <ecNumber evidence="1">2.5.1.25</ecNumber>
    </recommendedName>
</protein>